<dbReference type="Pfam" id="PF00067">
    <property type="entry name" value="p450"/>
    <property type="match status" value="1"/>
</dbReference>
<name>A0A0C3S2R0_PHLG1</name>
<evidence type="ECO:0000256" key="9">
    <source>
        <dbReference type="PIRSR" id="PIRSR602401-1"/>
    </source>
</evidence>
<dbReference type="PRINTS" id="PR00463">
    <property type="entry name" value="EP450I"/>
</dbReference>
<comment type="cofactor">
    <cofactor evidence="1 9">
        <name>heme</name>
        <dbReference type="ChEBI" id="CHEBI:30413"/>
    </cofactor>
</comment>
<keyword evidence="8" id="KW-0503">Monooxygenase</keyword>
<dbReference type="SUPFAM" id="SSF48264">
    <property type="entry name" value="Cytochrome P450"/>
    <property type="match status" value="1"/>
</dbReference>
<evidence type="ECO:0000256" key="1">
    <source>
        <dbReference type="ARBA" id="ARBA00001971"/>
    </source>
</evidence>
<evidence type="ECO:0000256" key="6">
    <source>
        <dbReference type="ARBA" id="ARBA00023002"/>
    </source>
</evidence>
<comment type="pathway">
    <text evidence="2">Secondary metabolite biosynthesis.</text>
</comment>
<dbReference type="GO" id="GO:0005506">
    <property type="term" value="F:iron ion binding"/>
    <property type="evidence" value="ECO:0007669"/>
    <property type="project" value="InterPro"/>
</dbReference>
<gene>
    <name evidence="10" type="ORF">PHLGIDRAFT_86237</name>
</gene>
<dbReference type="InterPro" id="IPR002401">
    <property type="entry name" value="Cyt_P450_E_grp-I"/>
</dbReference>
<dbReference type="PANTHER" id="PTHR24305:SF166">
    <property type="entry name" value="CYTOCHROME P450 12A4, MITOCHONDRIAL-RELATED"/>
    <property type="match status" value="1"/>
</dbReference>
<evidence type="ECO:0008006" key="12">
    <source>
        <dbReference type="Google" id="ProtNLM"/>
    </source>
</evidence>
<keyword evidence="6" id="KW-0560">Oxidoreductase</keyword>
<reference evidence="10 11" key="1">
    <citation type="journal article" date="2014" name="PLoS Genet.">
        <title>Analysis of the Phlebiopsis gigantea genome, transcriptome and secretome provides insight into its pioneer colonization strategies of wood.</title>
        <authorList>
            <person name="Hori C."/>
            <person name="Ishida T."/>
            <person name="Igarashi K."/>
            <person name="Samejima M."/>
            <person name="Suzuki H."/>
            <person name="Master E."/>
            <person name="Ferreira P."/>
            <person name="Ruiz-Duenas F.J."/>
            <person name="Held B."/>
            <person name="Canessa P."/>
            <person name="Larrondo L.F."/>
            <person name="Schmoll M."/>
            <person name="Druzhinina I.S."/>
            <person name="Kubicek C.P."/>
            <person name="Gaskell J.A."/>
            <person name="Kersten P."/>
            <person name="St John F."/>
            <person name="Glasner J."/>
            <person name="Sabat G."/>
            <person name="Splinter BonDurant S."/>
            <person name="Syed K."/>
            <person name="Yadav J."/>
            <person name="Mgbeahuruike A.C."/>
            <person name="Kovalchuk A."/>
            <person name="Asiegbu F.O."/>
            <person name="Lackner G."/>
            <person name="Hoffmeister D."/>
            <person name="Rencoret J."/>
            <person name="Gutierrez A."/>
            <person name="Sun H."/>
            <person name="Lindquist E."/>
            <person name="Barry K."/>
            <person name="Riley R."/>
            <person name="Grigoriev I.V."/>
            <person name="Henrissat B."/>
            <person name="Kues U."/>
            <person name="Berka R.M."/>
            <person name="Martinez A.T."/>
            <person name="Covert S.F."/>
            <person name="Blanchette R.A."/>
            <person name="Cullen D."/>
        </authorList>
    </citation>
    <scope>NUCLEOTIDE SEQUENCE [LARGE SCALE GENOMIC DNA]</scope>
    <source>
        <strain evidence="10 11">11061_1 CR5-6</strain>
    </source>
</reference>
<evidence type="ECO:0000256" key="3">
    <source>
        <dbReference type="ARBA" id="ARBA00010617"/>
    </source>
</evidence>
<evidence type="ECO:0000256" key="7">
    <source>
        <dbReference type="ARBA" id="ARBA00023004"/>
    </source>
</evidence>
<dbReference type="Proteomes" id="UP000053257">
    <property type="component" value="Unassembled WGS sequence"/>
</dbReference>
<keyword evidence="7 9" id="KW-0408">Iron</keyword>
<dbReference type="InterPro" id="IPR001128">
    <property type="entry name" value="Cyt_P450"/>
</dbReference>
<dbReference type="GO" id="GO:0016705">
    <property type="term" value="F:oxidoreductase activity, acting on paired donors, with incorporation or reduction of molecular oxygen"/>
    <property type="evidence" value="ECO:0007669"/>
    <property type="project" value="InterPro"/>
</dbReference>
<comment type="similarity">
    <text evidence="3">Belongs to the cytochrome P450 family.</text>
</comment>
<keyword evidence="11" id="KW-1185">Reference proteome</keyword>
<evidence type="ECO:0000256" key="4">
    <source>
        <dbReference type="ARBA" id="ARBA00022617"/>
    </source>
</evidence>
<evidence type="ECO:0000256" key="8">
    <source>
        <dbReference type="ARBA" id="ARBA00023033"/>
    </source>
</evidence>
<dbReference type="InterPro" id="IPR050121">
    <property type="entry name" value="Cytochrome_P450_monoxygenase"/>
</dbReference>
<dbReference type="OrthoDB" id="1470350at2759"/>
<dbReference type="EMBL" id="KN840463">
    <property type="protein sequence ID" value="KIP09651.1"/>
    <property type="molecule type" value="Genomic_DNA"/>
</dbReference>
<keyword evidence="5 9" id="KW-0479">Metal-binding</keyword>
<evidence type="ECO:0000313" key="10">
    <source>
        <dbReference type="EMBL" id="KIP09651.1"/>
    </source>
</evidence>
<dbReference type="GO" id="GO:0004497">
    <property type="term" value="F:monooxygenase activity"/>
    <property type="evidence" value="ECO:0007669"/>
    <property type="project" value="UniProtKB-KW"/>
</dbReference>
<protein>
    <recommendedName>
        <fullName evidence="12">Cytochrome P450</fullName>
    </recommendedName>
</protein>
<evidence type="ECO:0000256" key="5">
    <source>
        <dbReference type="ARBA" id="ARBA00022723"/>
    </source>
</evidence>
<evidence type="ECO:0000256" key="2">
    <source>
        <dbReference type="ARBA" id="ARBA00005179"/>
    </source>
</evidence>
<dbReference type="STRING" id="745531.A0A0C3S2R0"/>
<proteinExistence type="inferred from homology"/>
<evidence type="ECO:0000313" key="11">
    <source>
        <dbReference type="Proteomes" id="UP000053257"/>
    </source>
</evidence>
<dbReference type="PANTHER" id="PTHR24305">
    <property type="entry name" value="CYTOCHROME P450"/>
    <property type="match status" value="1"/>
</dbReference>
<dbReference type="HOGENOM" id="CLU_001570_5_11_1"/>
<dbReference type="InterPro" id="IPR036396">
    <property type="entry name" value="Cyt_P450_sf"/>
</dbReference>
<organism evidence="10 11">
    <name type="scientific">Phlebiopsis gigantea (strain 11061_1 CR5-6)</name>
    <name type="common">White-rot fungus</name>
    <name type="synonym">Peniophora gigantea</name>
    <dbReference type="NCBI Taxonomy" id="745531"/>
    <lineage>
        <taxon>Eukaryota</taxon>
        <taxon>Fungi</taxon>
        <taxon>Dikarya</taxon>
        <taxon>Basidiomycota</taxon>
        <taxon>Agaricomycotina</taxon>
        <taxon>Agaricomycetes</taxon>
        <taxon>Polyporales</taxon>
        <taxon>Phanerochaetaceae</taxon>
        <taxon>Phlebiopsis</taxon>
    </lineage>
</organism>
<feature type="binding site" description="axial binding residue" evidence="9">
    <location>
        <position position="482"/>
    </location>
    <ligand>
        <name>heme</name>
        <dbReference type="ChEBI" id="CHEBI:30413"/>
    </ligand>
    <ligandPart>
        <name>Fe</name>
        <dbReference type="ChEBI" id="CHEBI:18248"/>
    </ligandPart>
</feature>
<sequence length="540" mass="60704">MSSLTSLALVALIGCVLWKVVRRYLVGSPLDNIPGPEATSRLQGHLPEMFDRHGWDFHDRITEQYGSVVKLYGPLKTRGLYVSDPRALNNIIVKDQMIYEEPGWFLSWNQMVFGPSLFATLGDHHRRQRKMLNPVFSISHMRHMTPIFYRTVHRLREAVAVEIGDSATEVNMLDWMGRTALELIGQGGLGYSFDPLTVRTKNEFGDALKQFAPTSFSLQLWRVLTPHIRPYIPRALGRVFAEWVPHQGAQRIRMISDTMAKQSRMIYNSKIEALKKGDAAIMHQIGEGKDIISILIKANMVASEEDKLSEDELIAQMSALIFAAMDTTSNALSRILHLLAENQDAQNKIRAELMEAAGDGEDIPYDQLVDLPYLDAVCRETLRLYAPVTFLSRETRQDIVMPLAEPIVGKDGTLITEIPVPKDTSVIIGIRACNRNKTIWGEDALEWKPERWLQPLPESVGKAHVPGIYANLMTFLGGGRACIGFKFSQLEMKVVLAVLLRSFRFMSSDKEVYWNLAGINYPTVGKGGMKAALPLKVVKV</sequence>
<dbReference type="Gene3D" id="1.10.630.10">
    <property type="entry name" value="Cytochrome P450"/>
    <property type="match status" value="1"/>
</dbReference>
<accession>A0A0C3S2R0</accession>
<dbReference type="CDD" id="cd11069">
    <property type="entry name" value="CYP_FUM15-like"/>
    <property type="match status" value="1"/>
</dbReference>
<keyword evidence="4 9" id="KW-0349">Heme</keyword>
<dbReference type="PRINTS" id="PR00385">
    <property type="entry name" value="P450"/>
</dbReference>
<dbReference type="AlphaFoldDB" id="A0A0C3S2R0"/>
<dbReference type="GO" id="GO:0020037">
    <property type="term" value="F:heme binding"/>
    <property type="evidence" value="ECO:0007669"/>
    <property type="project" value="InterPro"/>
</dbReference>